<sequence>MYFFFNNPFKSLVIFTLHLGILVSLSDSQLATWSQIYESPVIKDPKPGWARFCKGDQFYDTFANQCPVGIFWDEGNDNKWDCVCTRGPWRRSAGWCSDENTQRFTQGDLTCFEPDAAEKANGLQGLYYLGDRYSAWDSSLPILLTDYSSGIPIRKGDFSTEWEITTRSKMAPGILIYRPRDDWAVENKMNSSLRLCLRAPSTFNEETEGLFIYNASLFFDPSGGPQHLQLSFSRGCFSWNDEDLTTWFEITGESLDDKNMIVPKFNGRTGSAPEACGKCMSVAIPPAPDNDVDDGPLDERAEFTVYDLKNVAVLKTEIDLQTERLGQYWNYIMLKNGNDSGSISGFQELEILTRAGIMAMTACDQNSIPPVFYQYFLLLFRMLLGESFKKFAPKAPISEEYYKRLGELLEKCKARTKPIQFEMTTTCPSLFEGYAGKKINTSASPDYNSDKGRHDFLLEFVWRLKSFLHYNCFEEFQMDSMLHDLVQSQLESLFTEDLILRWYNPGNSFKMYELIFAVHMDLDATMKNFQRCVIATHEISKYPVWLKRPIDRPEIIPREGSSGVEQRFKRDVKEMEGEEDEYADDVEGGKPPYNLFDGKAACVKSITTFMSESGRVADGSCW</sequence>
<name>A0ABP1PJP1_9HEXA</name>
<feature type="chain" id="PRO_5047400303" evidence="1">
    <location>
        <begin position="29"/>
        <end position="622"/>
    </location>
</feature>
<gene>
    <name evidence="2" type="ORF">ODALV1_LOCUS181</name>
</gene>
<evidence type="ECO:0000313" key="2">
    <source>
        <dbReference type="EMBL" id="CAL8068248.1"/>
    </source>
</evidence>
<dbReference type="Proteomes" id="UP001642540">
    <property type="component" value="Unassembled WGS sequence"/>
</dbReference>
<accession>A0ABP1PJP1</accession>
<keyword evidence="1" id="KW-0732">Signal</keyword>
<proteinExistence type="predicted"/>
<reference evidence="2 3" key="1">
    <citation type="submission" date="2024-08" db="EMBL/GenBank/DDBJ databases">
        <authorList>
            <person name="Cucini C."/>
            <person name="Frati F."/>
        </authorList>
    </citation>
    <scope>NUCLEOTIDE SEQUENCE [LARGE SCALE GENOMIC DNA]</scope>
</reference>
<dbReference type="EMBL" id="CAXLJM020000001">
    <property type="protein sequence ID" value="CAL8068248.1"/>
    <property type="molecule type" value="Genomic_DNA"/>
</dbReference>
<organism evidence="2 3">
    <name type="scientific">Orchesella dallaii</name>
    <dbReference type="NCBI Taxonomy" id="48710"/>
    <lineage>
        <taxon>Eukaryota</taxon>
        <taxon>Metazoa</taxon>
        <taxon>Ecdysozoa</taxon>
        <taxon>Arthropoda</taxon>
        <taxon>Hexapoda</taxon>
        <taxon>Collembola</taxon>
        <taxon>Entomobryomorpha</taxon>
        <taxon>Entomobryoidea</taxon>
        <taxon>Orchesellidae</taxon>
        <taxon>Orchesellinae</taxon>
        <taxon>Orchesella</taxon>
    </lineage>
</organism>
<keyword evidence="3" id="KW-1185">Reference proteome</keyword>
<protein>
    <submittedName>
        <fullName evidence="2">Uncharacterized protein</fullName>
    </submittedName>
</protein>
<comment type="caution">
    <text evidence="2">The sequence shown here is derived from an EMBL/GenBank/DDBJ whole genome shotgun (WGS) entry which is preliminary data.</text>
</comment>
<evidence type="ECO:0000256" key="1">
    <source>
        <dbReference type="SAM" id="SignalP"/>
    </source>
</evidence>
<evidence type="ECO:0000313" key="3">
    <source>
        <dbReference type="Proteomes" id="UP001642540"/>
    </source>
</evidence>
<feature type="signal peptide" evidence="1">
    <location>
        <begin position="1"/>
        <end position="28"/>
    </location>
</feature>